<gene>
    <name evidence="7" type="ORF">GCM10009125_25780</name>
</gene>
<dbReference type="SUPFAM" id="SSF53850">
    <property type="entry name" value="Periplasmic binding protein-like II"/>
    <property type="match status" value="1"/>
</dbReference>
<dbReference type="SUPFAM" id="SSF46785">
    <property type="entry name" value="Winged helix' DNA-binding domain"/>
    <property type="match status" value="1"/>
</dbReference>
<dbReference type="PANTHER" id="PTHR30537:SF3">
    <property type="entry name" value="TRANSCRIPTIONAL REGULATORY PROTEIN"/>
    <property type="match status" value="1"/>
</dbReference>
<keyword evidence="8" id="KW-1185">Reference proteome</keyword>
<feature type="region of interest" description="Disordered" evidence="5">
    <location>
        <begin position="310"/>
        <end position="330"/>
    </location>
</feature>
<dbReference type="InterPro" id="IPR058163">
    <property type="entry name" value="LysR-type_TF_proteobact-type"/>
</dbReference>
<evidence type="ECO:0000256" key="5">
    <source>
        <dbReference type="SAM" id="MobiDB-lite"/>
    </source>
</evidence>
<evidence type="ECO:0000256" key="3">
    <source>
        <dbReference type="ARBA" id="ARBA00023125"/>
    </source>
</evidence>
<dbReference type="PANTHER" id="PTHR30537">
    <property type="entry name" value="HTH-TYPE TRANSCRIPTIONAL REGULATOR"/>
    <property type="match status" value="1"/>
</dbReference>
<sequence>MPDWDAIRYFLEVARTQRASAAAQRLGVRHSTVTRRIRALEQDLGVTLFEKSRASGYTPTEEGLRFFAHAEQVESTLLAARESLSGAAQMPSGHLRIGSTEGFGSTVLTPLMVDFQRRHPAMTLDIMPVPRFISLSKREADIAIALERPQRGPYLCTKLADYSLRLYGTRDYLASHAPIRRQADLGRHTFIGYVDELLFSDRLRYLDDLVQPSRVVFRSTSVLAQYQAALGGQALAILPCFLAAQDERLEPVLADSILVTRSFWMYCHEDLRRTRRVMALWDYLKQTVALNRDLLHGRARVLRTPAGDWTPSYAAQRPGHGDHGDPASAA</sequence>
<organism evidence="7 8">
    <name type="scientific">Castellaniella daejeonensis</name>
    <dbReference type="NCBI Taxonomy" id="659013"/>
    <lineage>
        <taxon>Bacteria</taxon>
        <taxon>Pseudomonadati</taxon>
        <taxon>Pseudomonadota</taxon>
        <taxon>Betaproteobacteria</taxon>
        <taxon>Burkholderiales</taxon>
        <taxon>Alcaligenaceae</taxon>
        <taxon>Castellaniella</taxon>
    </lineage>
</organism>
<dbReference type="Proteomes" id="UP001501176">
    <property type="component" value="Unassembled WGS sequence"/>
</dbReference>
<keyword evidence="3" id="KW-0238">DNA-binding</keyword>
<dbReference type="InterPro" id="IPR036388">
    <property type="entry name" value="WH-like_DNA-bd_sf"/>
</dbReference>
<evidence type="ECO:0000313" key="8">
    <source>
        <dbReference type="Proteomes" id="UP001501176"/>
    </source>
</evidence>
<dbReference type="PROSITE" id="PS50931">
    <property type="entry name" value="HTH_LYSR"/>
    <property type="match status" value="1"/>
</dbReference>
<dbReference type="InterPro" id="IPR000847">
    <property type="entry name" value="LysR_HTH_N"/>
</dbReference>
<dbReference type="Gene3D" id="3.40.190.290">
    <property type="match status" value="1"/>
</dbReference>
<dbReference type="Gene3D" id="1.10.10.10">
    <property type="entry name" value="Winged helix-like DNA-binding domain superfamily/Winged helix DNA-binding domain"/>
    <property type="match status" value="1"/>
</dbReference>
<name>A0ABP3DQN4_9BURK</name>
<evidence type="ECO:0000313" key="7">
    <source>
        <dbReference type="EMBL" id="GAA0235669.1"/>
    </source>
</evidence>
<evidence type="ECO:0000256" key="4">
    <source>
        <dbReference type="ARBA" id="ARBA00023163"/>
    </source>
</evidence>
<dbReference type="RefSeq" id="WP_343821678.1">
    <property type="nucleotide sequence ID" value="NZ_BAAAFN010000015.1"/>
</dbReference>
<reference evidence="8" key="1">
    <citation type="journal article" date="2019" name="Int. J. Syst. Evol. Microbiol.">
        <title>The Global Catalogue of Microorganisms (GCM) 10K type strain sequencing project: providing services to taxonomists for standard genome sequencing and annotation.</title>
        <authorList>
            <consortium name="The Broad Institute Genomics Platform"/>
            <consortium name="The Broad Institute Genome Sequencing Center for Infectious Disease"/>
            <person name="Wu L."/>
            <person name="Ma J."/>
        </authorList>
    </citation>
    <scope>NUCLEOTIDE SEQUENCE [LARGE SCALE GENOMIC DNA]</scope>
    <source>
        <strain evidence="8">JCM 16240</strain>
    </source>
</reference>
<feature type="domain" description="HTH lysR-type" evidence="6">
    <location>
        <begin position="2"/>
        <end position="60"/>
    </location>
</feature>
<evidence type="ECO:0000259" key="6">
    <source>
        <dbReference type="PROSITE" id="PS50931"/>
    </source>
</evidence>
<feature type="compositionally biased region" description="Basic and acidic residues" evidence="5">
    <location>
        <begin position="319"/>
        <end position="330"/>
    </location>
</feature>
<dbReference type="EMBL" id="BAAAFN010000015">
    <property type="protein sequence ID" value="GAA0235669.1"/>
    <property type="molecule type" value="Genomic_DNA"/>
</dbReference>
<evidence type="ECO:0000256" key="2">
    <source>
        <dbReference type="ARBA" id="ARBA00023015"/>
    </source>
</evidence>
<dbReference type="Pfam" id="PF00126">
    <property type="entry name" value="HTH_1"/>
    <property type="match status" value="1"/>
</dbReference>
<evidence type="ECO:0000256" key="1">
    <source>
        <dbReference type="ARBA" id="ARBA00009437"/>
    </source>
</evidence>
<comment type="caution">
    <text evidence="7">The sequence shown here is derived from an EMBL/GenBank/DDBJ whole genome shotgun (WGS) entry which is preliminary data.</text>
</comment>
<protein>
    <submittedName>
        <fullName evidence="7">LysR family transcriptional regulator</fullName>
    </submittedName>
</protein>
<comment type="similarity">
    <text evidence="1">Belongs to the LysR transcriptional regulatory family.</text>
</comment>
<keyword evidence="4" id="KW-0804">Transcription</keyword>
<keyword evidence="2" id="KW-0805">Transcription regulation</keyword>
<dbReference type="Pfam" id="PF03466">
    <property type="entry name" value="LysR_substrate"/>
    <property type="match status" value="1"/>
</dbReference>
<dbReference type="InterPro" id="IPR005119">
    <property type="entry name" value="LysR_subst-bd"/>
</dbReference>
<dbReference type="InterPro" id="IPR036390">
    <property type="entry name" value="WH_DNA-bd_sf"/>
</dbReference>
<proteinExistence type="inferred from homology"/>
<accession>A0ABP3DQN4</accession>